<dbReference type="SUPFAM" id="SSF53822">
    <property type="entry name" value="Periplasmic binding protein-like I"/>
    <property type="match status" value="1"/>
</dbReference>
<proteinExistence type="predicted"/>
<dbReference type="Pfam" id="PF00990">
    <property type="entry name" value="GGDEF"/>
    <property type="match status" value="1"/>
</dbReference>
<protein>
    <submittedName>
        <fullName evidence="5">Diguanylate cyclase (GGDEF) domain-containing protein</fullName>
    </submittedName>
</protein>
<evidence type="ECO:0000256" key="3">
    <source>
        <dbReference type="ARBA" id="ARBA00023163"/>
    </source>
</evidence>
<dbReference type="InterPro" id="IPR029787">
    <property type="entry name" value="Nucleotide_cyclase"/>
</dbReference>
<sequence>MINGKKIIALCTYRIYEPQEFAFLSELNKKLKSANCQLFIYAMNSEIGITNRTSPEIEVFGLIPYDKIDAVIIMNEKIKVREVAQSIIDKASSYNVPVIVADGQYDNVSMVNYDYVKGFEKVVRHIIEDHKVKRPHFMAGHVNNPFSEDRLNVFKKVISENGISFDESMVSYGDFWAMPCREETYKLLQRDTLPDAIICANDIMAINVCDVLNENGIRVPEDVLVSGFDGIDEAFLSTPGITTAVCDNTKLAHSVYDAVIDIFSDKPLSTKWVVPEFVANESCGCPRKELHVKTTVSELNNLFYHHEDEIHVYQNIISQIMMDKDVLGNIKFLKGQYAEHAIVIIEKSCFDLEKNFFYDDVSKGSQVVVFDPYNDDYAPYPYEPGEVVPHLDKIMEPGEPIIFNSLVYMDKCCGFICFSYPRTMLIDYSQTPNLTNCFEMSIGGYVLTRHQNYLRDRLRQMYQKDALTGLYNRLAFLSKLNERFTEVNIAGKTVNVLMLDLNDLKKINDNLGHMAGDKAIKAVATSLKEAVPEGSVCTRAGGDEMIAIIIGEYNLDKIVSDIERKLVEFSAKLDFKVTASIGTSTIKYEGGKDIISKAIGLADERMYARKRKMKAAQ</sequence>
<dbReference type="NCBIfam" id="TIGR00254">
    <property type="entry name" value="GGDEF"/>
    <property type="match status" value="1"/>
</dbReference>
<dbReference type="InterPro" id="IPR028082">
    <property type="entry name" value="Peripla_BP_I"/>
</dbReference>
<organism evidence="5 6">
    <name type="scientific">Butyrivibrio fibrisolvens</name>
    <dbReference type="NCBI Taxonomy" id="831"/>
    <lineage>
        <taxon>Bacteria</taxon>
        <taxon>Bacillati</taxon>
        <taxon>Bacillota</taxon>
        <taxon>Clostridia</taxon>
        <taxon>Lachnospirales</taxon>
        <taxon>Lachnospiraceae</taxon>
        <taxon>Butyrivibrio</taxon>
    </lineage>
</organism>
<dbReference type="PANTHER" id="PTHR30146">
    <property type="entry name" value="LACI-RELATED TRANSCRIPTIONAL REPRESSOR"/>
    <property type="match status" value="1"/>
</dbReference>
<dbReference type="Pfam" id="PF13377">
    <property type="entry name" value="Peripla_BP_3"/>
    <property type="match status" value="1"/>
</dbReference>
<evidence type="ECO:0000256" key="1">
    <source>
        <dbReference type="ARBA" id="ARBA00023015"/>
    </source>
</evidence>
<evidence type="ECO:0000313" key="6">
    <source>
        <dbReference type="Proteomes" id="UP000182584"/>
    </source>
</evidence>
<dbReference type="GO" id="GO:0000976">
    <property type="term" value="F:transcription cis-regulatory region binding"/>
    <property type="evidence" value="ECO:0007669"/>
    <property type="project" value="TreeGrafter"/>
</dbReference>
<reference evidence="5 6" key="1">
    <citation type="submission" date="2016-10" db="EMBL/GenBank/DDBJ databases">
        <authorList>
            <person name="de Groot N.N."/>
        </authorList>
    </citation>
    <scope>NUCLEOTIDE SEQUENCE [LARGE SCALE GENOMIC DNA]</scope>
    <source>
        <strain evidence="5 6">AR40</strain>
    </source>
</reference>
<gene>
    <name evidence="5" type="ORF">SAMN04487884_10426</name>
</gene>
<dbReference type="SMART" id="SM00267">
    <property type="entry name" value="GGDEF"/>
    <property type="match status" value="1"/>
</dbReference>
<accession>A0A1H9N416</accession>
<keyword evidence="3" id="KW-0804">Transcription</keyword>
<feature type="domain" description="GGDEF" evidence="4">
    <location>
        <begin position="492"/>
        <end position="617"/>
    </location>
</feature>
<dbReference type="Gene3D" id="3.30.70.270">
    <property type="match status" value="1"/>
</dbReference>
<dbReference type="CDD" id="cd06267">
    <property type="entry name" value="PBP1_LacI_sugar_binding-like"/>
    <property type="match status" value="1"/>
</dbReference>
<dbReference type="GO" id="GO:0003700">
    <property type="term" value="F:DNA-binding transcription factor activity"/>
    <property type="evidence" value="ECO:0007669"/>
    <property type="project" value="TreeGrafter"/>
</dbReference>
<dbReference type="InterPro" id="IPR046335">
    <property type="entry name" value="LacI/GalR-like_sensor"/>
</dbReference>
<evidence type="ECO:0000259" key="4">
    <source>
        <dbReference type="PROSITE" id="PS50887"/>
    </source>
</evidence>
<dbReference type="RefSeq" id="WP_074754510.1">
    <property type="nucleotide sequence ID" value="NZ_FOGJ01000004.1"/>
</dbReference>
<keyword evidence="2" id="KW-0238">DNA-binding</keyword>
<evidence type="ECO:0000256" key="2">
    <source>
        <dbReference type="ARBA" id="ARBA00023125"/>
    </source>
</evidence>
<dbReference type="eggNOG" id="COG2199">
    <property type="taxonomic scope" value="Bacteria"/>
</dbReference>
<dbReference type="SUPFAM" id="SSF55073">
    <property type="entry name" value="Nucleotide cyclase"/>
    <property type="match status" value="1"/>
</dbReference>
<name>A0A1H9N416_BUTFI</name>
<dbReference type="InterPro" id="IPR000160">
    <property type="entry name" value="GGDEF_dom"/>
</dbReference>
<dbReference type="InterPro" id="IPR043128">
    <property type="entry name" value="Rev_trsase/Diguanyl_cyclase"/>
</dbReference>
<dbReference type="eggNOG" id="COG1609">
    <property type="taxonomic scope" value="Bacteria"/>
</dbReference>
<keyword evidence="1" id="KW-0805">Transcription regulation</keyword>
<dbReference type="Proteomes" id="UP000182584">
    <property type="component" value="Unassembled WGS sequence"/>
</dbReference>
<dbReference type="Gene3D" id="3.40.50.2300">
    <property type="match status" value="2"/>
</dbReference>
<dbReference type="OrthoDB" id="1835616at2"/>
<evidence type="ECO:0000313" key="5">
    <source>
        <dbReference type="EMBL" id="SER30429.1"/>
    </source>
</evidence>
<dbReference type="PROSITE" id="PS50887">
    <property type="entry name" value="GGDEF"/>
    <property type="match status" value="1"/>
</dbReference>
<dbReference type="PANTHER" id="PTHR30146:SF24">
    <property type="entry name" value="XYLOSE OPERON REGULATORY PROTEIN"/>
    <property type="match status" value="1"/>
</dbReference>
<dbReference type="AlphaFoldDB" id="A0A1H9N416"/>
<dbReference type="EMBL" id="FOGJ01000004">
    <property type="protein sequence ID" value="SER30429.1"/>
    <property type="molecule type" value="Genomic_DNA"/>
</dbReference>
<dbReference type="CDD" id="cd01949">
    <property type="entry name" value="GGDEF"/>
    <property type="match status" value="1"/>
</dbReference>